<accession>A0A4Y2PKQ4</accession>
<dbReference type="OrthoDB" id="6437361at2759"/>
<sequence>MYQSNTSTELPPNPTILLYPTTNSSSNLSELLNETLPPRDFHPTNIKPLRGNGLAMSFLSPSHIKNFQSKLEENINLKSSIKTKLPTKRSPSCILYNVPITTKEKVIQEALKSQLNLSSPLKLRFSFKGHSTTTTNWVFKTSASTLNTIHQVQKIQLVNSTTSTIVQTDNLNIEETTSKELLTSVHEIITGGTISISKEGRTIFRAHLNKDLTAIANKLVDAIERNQNISNSTVKETADSRSNRTVDVREIGIQCNENSSSPDPSAQSKNAPTNDTGAETIKSYLKAAKQGHKEKKALIVVPNDSASGSNKDIEAIIRKELPQEMANKIKGNIQKRDSSRMSKRGGCRAIKESIESHNNNVSTRPPGKRHPSLVIYAVPEATTIEEIQKTAETYSEEGMSLLLQVKMKGRKEEKSHIVLEAPSKFFHTLKKSKEYP</sequence>
<gene>
    <name evidence="2" type="ORF">AVEN_85973_1</name>
</gene>
<organism evidence="2 3">
    <name type="scientific">Araneus ventricosus</name>
    <name type="common">Orbweaver spider</name>
    <name type="synonym">Epeira ventricosa</name>
    <dbReference type="NCBI Taxonomy" id="182803"/>
    <lineage>
        <taxon>Eukaryota</taxon>
        <taxon>Metazoa</taxon>
        <taxon>Ecdysozoa</taxon>
        <taxon>Arthropoda</taxon>
        <taxon>Chelicerata</taxon>
        <taxon>Arachnida</taxon>
        <taxon>Araneae</taxon>
        <taxon>Araneomorphae</taxon>
        <taxon>Entelegynae</taxon>
        <taxon>Araneoidea</taxon>
        <taxon>Araneidae</taxon>
        <taxon>Araneus</taxon>
    </lineage>
</organism>
<dbReference type="EMBL" id="BGPR01011396">
    <property type="protein sequence ID" value="GBN51090.1"/>
    <property type="molecule type" value="Genomic_DNA"/>
</dbReference>
<evidence type="ECO:0000313" key="2">
    <source>
        <dbReference type="EMBL" id="GBN51090.1"/>
    </source>
</evidence>
<dbReference type="Proteomes" id="UP000499080">
    <property type="component" value="Unassembled WGS sequence"/>
</dbReference>
<reference evidence="2 3" key="1">
    <citation type="journal article" date="2019" name="Sci. Rep.">
        <title>Orb-weaving spider Araneus ventricosus genome elucidates the spidroin gene catalogue.</title>
        <authorList>
            <person name="Kono N."/>
            <person name="Nakamura H."/>
            <person name="Ohtoshi R."/>
            <person name="Moran D.A.P."/>
            <person name="Shinohara A."/>
            <person name="Yoshida Y."/>
            <person name="Fujiwara M."/>
            <person name="Mori M."/>
            <person name="Tomita M."/>
            <person name="Arakawa K."/>
        </authorList>
    </citation>
    <scope>NUCLEOTIDE SEQUENCE [LARGE SCALE GENOMIC DNA]</scope>
</reference>
<feature type="compositionally biased region" description="Polar residues" evidence="1">
    <location>
        <begin position="255"/>
        <end position="277"/>
    </location>
</feature>
<name>A0A4Y2PKQ4_ARAVE</name>
<feature type="region of interest" description="Disordered" evidence="1">
    <location>
        <begin position="254"/>
        <end position="277"/>
    </location>
</feature>
<comment type="caution">
    <text evidence="2">The sequence shown here is derived from an EMBL/GenBank/DDBJ whole genome shotgun (WGS) entry which is preliminary data.</text>
</comment>
<keyword evidence="3" id="KW-1185">Reference proteome</keyword>
<protein>
    <submittedName>
        <fullName evidence="2">Uncharacterized protein</fullName>
    </submittedName>
</protein>
<proteinExistence type="predicted"/>
<dbReference type="AlphaFoldDB" id="A0A4Y2PKQ4"/>
<evidence type="ECO:0000313" key="3">
    <source>
        <dbReference type="Proteomes" id="UP000499080"/>
    </source>
</evidence>
<evidence type="ECO:0000256" key="1">
    <source>
        <dbReference type="SAM" id="MobiDB-lite"/>
    </source>
</evidence>